<dbReference type="PANTHER" id="PTHR19353">
    <property type="entry name" value="FATTY ACID DESATURASE 2"/>
    <property type="match status" value="1"/>
</dbReference>
<organism evidence="4 5">
    <name type="scientific">Nocardia pulmonis</name>
    <dbReference type="NCBI Taxonomy" id="2951408"/>
    <lineage>
        <taxon>Bacteria</taxon>
        <taxon>Bacillati</taxon>
        <taxon>Actinomycetota</taxon>
        <taxon>Actinomycetes</taxon>
        <taxon>Mycobacteriales</taxon>
        <taxon>Nocardiaceae</taxon>
        <taxon>Nocardia</taxon>
    </lineage>
</organism>
<feature type="region of interest" description="Disordered" evidence="1">
    <location>
        <begin position="9"/>
        <end position="29"/>
    </location>
</feature>
<feature type="transmembrane region" description="Helical" evidence="2">
    <location>
        <begin position="52"/>
        <end position="70"/>
    </location>
</feature>
<dbReference type="CDD" id="cd03506">
    <property type="entry name" value="Delta6-FADS-like"/>
    <property type="match status" value="1"/>
</dbReference>
<keyword evidence="2" id="KW-0472">Membrane</keyword>
<evidence type="ECO:0000256" key="1">
    <source>
        <dbReference type="SAM" id="MobiDB-lite"/>
    </source>
</evidence>
<keyword evidence="5" id="KW-1185">Reference proteome</keyword>
<sequence length="359" mass="40491">MAGNYEQLLASPAADPVAESERSGSVATDPRFPLLRSDIRDAGLLDSRRRHYLIKISVNLALLTACWTAFAALGPSWWQLALAPALAFCFVQIGLVGHDIGHRQLTRDRRTMDVLGYLHWNLLLGASFDWWVNHHDRHHSEPNHLDRDPDIVRRKAIFAAEQAARPMSAARRVIIRYQDKIFFPMAALESLGLRVLSIRAIASGSVRRPWTEGALLGLHLAGYLTAVFLVLRPGQAVAFIVVHHLVTGLYSGSIFAPNHKGMPVRSDAERLDWMTRQVVTARNIRGGRIVDYLYGGLNYQIEHHLFPSMPQPNLRLARPVVRAHCRAAGLDYYETSVVRAYAEIRTHLWRVSRQARARD</sequence>
<keyword evidence="2" id="KW-1133">Transmembrane helix</keyword>
<accession>A0A9X2IZX5</accession>
<evidence type="ECO:0000313" key="4">
    <source>
        <dbReference type="EMBL" id="MCM6777129.1"/>
    </source>
</evidence>
<feature type="domain" description="Fatty acid desaturase" evidence="3">
    <location>
        <begin position="75"/>
        <end position="334"/>
    </location>
</feature>
<dbReference type="Proteomes" id="UP001139157">
    <property type="component" value="Unassembled WGS sequence"/>
</dbReference>
<evidence type="ECO:0000313" key="5">
    <source>
        <dbReference type="Proteomes" id="UP001139157"/>
    </source>
</evidence>
<dbReference type="GO" id="GO:0016020">
    <property type="term" value="C:membrane"/>
    <property type="evidence" value="ECO:0007669"/>
    <property type="project" value="TreeGrafter"/>
</dbReference>
<evidence type="ECO:0000256" key="2">
    <source>
        <dbReference type="SAM" id="Phobius"/>
    </source>
</evidence>
<dbReference type="EMBL" id="JAMRXG010000013">
    <property type="protein sequence ID" value="MCM6777129.1"/>
    <property type="molecule type" value="Genomic_DNA"/>
</dbReference>
<evidence type="ECO:0000259" key="3">
    <source>
        <dbReference type="Pfam" id="PF00487"/>
    </source>
</evidence>
<dbReference type="Pfam" id="PF00487">
    <property type="entry name" value="FA_desaturase"/>
    <property type="match status" value="1"/>
</dbReference>
<reference evidence="4" key="1">
    <citation type="submission" date="2022-06" db="EMBL/GenBank/DDBJ databases">
        <title>Novel species in genus nocardia.</title>
        <authorList>
            <person name="Li F."/>
        </authorList>
    </citation>
    <scope>NUCLEOTIDE SEQUENCE</scope>
    <source>
        <strain evidence="4">CDC141</strain>
    </source>
</reference>
<protein>
    <submittedName>
        <fullName evidence="4">Acyl-CoA desaturase</fullName>
    </submittedName>
</protein>
<dbReference type="InterPro" id="IPR005804">
    <property type="entry name" value="FA_desaturase_dom"/>
</dbReference>
<dbReference type="PANTHER" id="PTHR19353:SF19">
    <property type="entry name" value="DELTA(5) FATTY ACID DESATURASE C-RELATED"/>
    <property type="match status" value="1"/>
</dbReference>
<dbReference type="GO" id="GO:0008610">
    <property type="term" value="P:lipid biosynthetic process"/>
    <property type="evidence" value="ECO:0007669"/>
    <property type="project" value="UniProtKB-ARBA"/>
</dbReference>
<dbReference type="PIRSF" id="PIRSF015921">
    <property type="entry name" value="FA_sphinglp_des"/>
    <property type="match status" value="1"/>
</dbReference>
<comment type="caution">
    <text evidence="4">The sequence shown here is derived from an EMBL/GenBank/DDBJ whole genome shotgun (WGS) entry which is preliminary data.</text>
</comment>
<keyword evidence="2" id="KW-0812">Transmembrane</keyword>
<dbReference type="InterPro" id="IPR012171">
    <property type="entry name" value="Fatty_acid_desaturase"/>
</dbReference>
<name>A0A9X2IZX5_9NOCA</name>
<dbReference type="AlphaFoldDB" id="A0A9X2IZX5"/>
<dbReference type="GO" id="GO:0016717">
    <property type="term" value="F:oxidoreductase activity, acting on paired donors, with oxidation of a pair of donors resulting in the reduction of molecular oxygen to two molecules of water"/>
    <property type="evidence" value="ECO:0007669"/>
    <property type="project" value="TreeGrafter"/>
</dbReference>
<gene>
    <name evidence="4" type="ORF">NDR86_26935</name>
</gene>
<dbReference type="RefSeq" id="WP_251915913.1">
    <property type="nucleotide sequence ID" value="NZ_JAMRXG010000013.1"/>
</dbReference>
<proteinExistence type="predicted"/>